<evidence type="ECO:0000313" key="2">
    <source>
        <dbReference type="Proteomes" id="UP000828390"/>
    </source>
</evidence>
<protein>
    <submittedName>
        <fullName evidence="1">Uncharacterized protein</fullName>
    </submittedName>
</protein>
<organism evidence="1 2">
    <name type="scientific">Dreissena polymorpha</name>
    <name type="common">Zebra mussel</name>
    <name type="synonym">Mytilus polymorpha</name>
    <dbReference type="NCBI Taxonomy" id="45954"/>
    <lineage>
        <taxon>Eukaryota</taxon>
        <taxon>Metazoa</taxon>
        <taxon>Spiralia</taxon>
        <taxon>Lophotrochozoa</taxon>
        <taxon>Mollusca</taxon>
        <taxon>Bivalvia</taxon>
        <taxon>Autobranchia</taxon>
        <taxon>Heteroconchia</taxon>
        <taxon>Euheterodonta</taxon>
        <taxon>Imparidentia</taxon>
        <taxon>Neoheterodontei</taxon>
        <taxon>Myida</taxon>
        <taxon>Dreissenoidea</taxon>
        <taxon>Dreissenidae</taxon>
        <taxon>Dreissena</taxon>
    </lineage>
</organism>
<reference evidence="1" key="1">
    <citation type="journal article" date="2019" name="bioRxiv">
        <title>The Genome of the Zebra Mussel, Dreissena polymorpha: A Resource for Invasive Species Research.</title>
        <authorList>
            <person name="McCartney M.A."/>
            <person name="Auch B."/>
            <person name="Kono T."/>
            <person name="Mallez S."/>
            <person name="Zhang Y."/>
            <person name="Obille A."/>
            <person name="Becker A."/>
            <person name="Abrahante J.E."/>
            <person name="Garbe J."/>
            <person name="Badalamenti J.P."/>
            <person name="Herman A."/>
            <person name="Mangelson H."/>
            <person name="Liachko I."/>
            <person name="Sullivan S."/>
            <person name="Sone E.D."/>
            <person name="Koren S."/>
            <person name="Silverstein K.A.T."/>
            <person name="Beckman K.B."/>
            <person name="Gohl D.M."/>
        </authorList>
    </citation>
    <scope>NUCLEOTIDE SEQUENCE</scope>
    <source>
        <strain evidence="1">Duluth1</strain>
        <tissue evidence="1">Whole animal</tissue>
    </source>
</reference>
<proteinExistence type="predicted"/>
<sequence length="57" mass="6599">MAHKAATAQLLISLTGIHSYTWVERRRRGINCLLRKIQCPERDSNQGPFETETSIYH</sequence>
<name>A0A9D4CDL4_DREPO</name>
<gene>
    <name evidence="1" type="ORF">DPMN_065188</name>
</gene>
<comment type="caution">
    <text evidence="1">The sequence shown here is derived from an EMBL/GenBank/DDBJ whole genome shotgun (WGS) entry which is preliminary data.</text>
</comment>
<dbReference type="AlphaFoldDB" id="A0A9D4CDL4"/>
<accession>A0A9D4CDL4</accession>
<reference evidence="1" key="2">
    <citation type="submission" date="2020-11" db="EMBL/GenBank/DDBJ databases">
        <authorList>
            <person name="McCartney M.A."/>
            <person name="Auch B."/>
            <person name="Kono T."/>
            <person name="Mallez S."/>
            <person name="Becker A."/>
            <person name="Gohl D.M."/>
            <person name="Silverstein K.A.T."/>
            <person name="Koren S."/>
            <person name="Bechman K.B."/>
            <person name="Herman A."/>
            <person name="Abrahante J.E."/>
            <person name="Garbe J."/>
        </authorList>
    </citation>
    <scope>NUCLEOTIDE SEQUENCE</scope>
    <source>
        <strain evidence="1">Duluth1</strain>
        <tissue evidence="1">Whole animal</tissue>
    </source>
</reference>
<evidence type="ECO:0000313" key="1">
    <source>
        <dbReference type="EMBL" id="KAH3722232.1"/>
    </source>
</evidence>
<dbReference type="EMBL" id="JAIWYP010000013">
    <property type="protein sequence ID" value="KAH3722232.1"/>
    <property type="molecule type" value="Genomic_DNA"/>
</dbReference>
<dbReference type="Proteomes" id="UP000828390">
    <property type="component" value="Unassembled WGS sequence"/>
</dbReference>
<keyword evidence="2" id="KW-1185">Reference proteome</keyword>